<name>A0A1X7PPC8_9HYPH</name>
<keyword evidence="1" id="KW-0732">Signal</keyword>
<dbReference type="SUPFAM" id="SSF53850">
    <property type="entry name" value="Periplasmic binding protein-like II"/>
    <property type="match status" value="1"/>
</dbReference>
<dbReference type="RefSeq" id="WP_085466517.1">
    <property type="nucleotide sequence ID" value="NZ_FXBL01000004.1"/>
</dbReference>
<dbReference type="PANTHER" id="PTHR35936">
    <property type="entry name" value="MEMBRANE-BOUND LYTIC MUREIN TRANSGLYCOSYLASE F"/>
    <property type="match status" value="1"/>
</dbReference>
<dbReference type="Proteomes" id="UP000193083">
    <property type="component" value="Unassembled WGS sequence"/>
</dbReference>
<evidence type="ECO:0000259" key="2">
    <source>
        <dbReference type="SMART" id="SM00062"/>
    </source>
</evidence>
<evidence type="ECO:0000256" key="1">
    <source>
        <dbReference type="ARBA" id="ARBA00022729"/>
    </source>
</evidence>
<dbReference type="Pfam" id="PF00497">
    <property type="entry name" value="SBP_bac_3"/>
    <property type="match status" value="1"/>
</dbReference>
<dbReference type="Gene3D" id="3.40.190.10">
    <property type="entry name" value="Periplasmic binding protein-like II"/>
    <property type="match status" value="2"/>
</dbReference>
<dbReference type="OrthoDB" id="9807134at2"/>
<dbReference type="EMBL" id="FXBL01000004">
    <property type="protein sequence ID" value="SMH53565.1"/>
    <property type="molecule type" value="Genomic_DNA"/>
</dbReference>
<gene>
    <name evidence="3" type="ORF">SAMN02982922_4868</name>
</gene>
<protein>
    <submittedName>
        <fullName evidence="3">Amino acid ABC transporter substrate-binding protein, PAAT family</fullName>
    </submittedName>
</protein>
<sequence>MAAGTDIRPSRRAVIGGAAALVVTRPAFAQQTGFLSDLSHPEGQRLLRVAMPRFGSPPFFEKAGDPDAGIDVDMARAVAHALDLELVFDRSATTFDEAVEQIARGDADLAVCKLSRTVRRGRLILYSRPYAVLNHGLITNRVRFARLAAGHLADDVVRDFRGDLGVIAHSSFAEFAATSFPNAKVREYSDWAAMVDAVRREEIDMAYRDDFEIKKLMVDDPSLTVVARSITLTDRTDTLAIGVRPDMAHLASFADLFLDLTRGDEMMKTDTIIARYRAARGA</sequence>
<evidence type="ECO:0000313" key="4">
    <source>
        <dbReference type="Proteomes" id="UP000193083"/>
    </source>
</evidence>
<proteinExistence type="predicted"/>
<dbReference type="PANTHER" id="PTHR35936:SF19">
    <property type="entry name" value="AMINO-ACID-BINDING PROTEIN YXEM-RELATED"/>
    <property type="match status" value="1"/>
</dbReference>
<dbReference type="SMART" id="SM00062">
    <property type="entry name" value="PBPb"/>
    <property type="match status" value="1"/>
</dbReference>
<keyword evidence="4" id="KW-1185">Reference proteome</keyword>
<accession>A0A1X7PPC8</accession>
<feature type="domain" description="Solute-binding protein family 3/N-terminal" evidence="2">
    <location>
        <begin position="46"/>
        <end position="280"/>
    </location>
</feature>
<dbReference type="InterPro" id="IPR001638">
    <property type="entry name" value="Solute-binding_3/MltF_N"/>
</dbReference>
<organism evidence="3 4">
    <name type="scientific">Mesorhizobium australicum</name>
    <dbReference type="NCBI Taxonomy" id="536018"/>
    <lineage>
        <taxon>Bacteria</taxon>
        <taxon>Pseudomonadati</taxon>
        <taxon>Pseudomonadota</taxon>
        <taxon>Alphaproteobacteria</taxon>
        <taxon>Hyphomicrobiales</taxon>
        <taxon>Phyllobacteriaceae</taxon>
        <taxon>Mesorhizobium</taxon>
    </lineage>
</organism>
<dbReference type="AlphaFoldDB" id="A0A1X7PPC8"/>
<evidence type="ECO:0000313" key="3">
    <source>
        <dbReference type="EMBL" id="SMH53565.1"/>
    </source>
</evidence>
<reference evidence="3 4" key="1">
    <citation type="submission" date="2017-04" db="EMBL/GenBank/DDBJ databases">
        <authorList>
            <person name="Afonso C.L."/>
            <person name="Miller P.J."/>
            <person name="Scott M.A."/>
            <person name="Spackman E."/>
            <person name="Goraichik I."/>
            <person name="Dimitrov K.M."/>
            <person name="Suarez D.L."/>
            <person name="Swayne D.E."/>
        </authorList>
    </citation>
    <scope>NUCLEOTIDE SEQUENCE [LARGE SCALE GENOMIC DNA]</scope>
    <source>
        <strain evidence="3 4">B5P</strain>
    </source>
</reference>